<dbReference type="Gene3D" id="4.10.1240.50">
    <property type="match status" value="1"/>
</dbReference>
<evidence type="ECO:0000256" key="3">
    <source>
        <dbReference type="ARBA" id="ARBA00023163"/>
    </source>
</evidence>
<feature type="compositionally biased region" description="Low complexity" evidence="5">
    <location>
        <begin position="293"/>
        <end position="311"/>
    </location>
</feature>
<evidence type="ECO:0000256" key="5">
    <source>
        <dbReference type="SAM" id="MobiDB-lite"/>
    </source>
</evidence>
<reference evidence="8 9" key="1">
    <citation type="journal article" date="2012" name="Genome Biol.">
        <title>Genome and low-iron response of an oceanic diatom adapted to chronic iron limitation.</title>
        <authorList>
            <person name="Lommer M."/>
            <person name="Specht M."/>
            <person name="Roy A.S."/>
            <person name="Kraemer L."/>
            <person name="Andreson R."/>
            <person name="Gutowska M.A."/>
            <person name="Wolf J."/>
            <person name="Bergner S.V."/>
            <person name="Schilhabel M.B."/>
            <person name="Klostermeier U.C."/>
            <person name="Beiko R.G."/>
            <person name="Rosenstiel P."/>
            <person name="Hippler M."/>
            <person name="Laroche J."/>
        </authorList>
    </citation>
    <scope>NUCLEOTIDE SEQUENCE [LARGE SCALE GENOMIC DNA]</scope>
    <source>
        <strain evidence="8 9">CCMP1005</strain>
    </source>
</reference>
<dbReference type="Gene3D" id="2.30.30.490">
    <property type="match status" value="1"/>
</dbReference>
<gene>
    <name evidence="8" type="ORF">THAOC_30667</name>
</gene>
<feature type="compositionally biased region" description="Basic and acidic residues" evidence="5">
    <location>
        <begin position="219"/>
        <end position="228"/>
    </location>
</feature>
<dbReference type="InterPro" id="IPR001025">
    <property type="entry name" value="BAH_dom"/>
</dbReference>
<dbReference type="Pfam" id="PF01448">
    <property type="entry name" value="ELM2"/>
    <property type="match status" value="1"/>
</dbReference>
<dbReference type="InterPro" id="IPR051066">
    <property type="entry name" value="Trans_reg/Corepressor"/>
</dbReference>
<feature type="region of interest" description="Disordered" evidence="5">
    <location>
        <begin position="585"/>
        <end position="607"/>
    </location>
</feature>
<feature type="compositionally biased region" description="Low complexity" evidence="5">
    <location>
        <begin position="261"/>
        <end position="275"/>
    </location>
</feature>
<evidence type="ECO:0000259" key="7">
    <source>
        <dbReference type="PROSITE" id="PS51156"/>
    </source>
</evidence>
<dbReference type="InterPro" id="IPR036600">
    <property type="entry name" value="PAH_sf"/>
</dbReference>
<organism evidence="8 9">
    <name type="scientific">Thalassiosira oceanica</name>
    <name type="common">Marine diatom</name>
    <dbReference type="NCBI Taxonomy" id="159749"/>
    <lineage>
        <taxon>Eukaryota</taxon>
        <taxon>Sar</taxon>
        <taxon>Stramenopiles</taxon>
        <taxon>Ochrophyta</taxon>
        <taxon>Bacillariophyta</taxon>
        <taxon>Coscinodiscophyceae</taxon>
        <taxon>Thalassiosirophycidae</taxon>
        <taxon>Thalassiosirales</taxon>
        <taxon>Thalassiosiraceae</taxon>
        <taxon>Thalassiosira</taxon>
    </lineage>
</organism>
<dbReference type="GO" id="GO:0003682">
    <property type="term" value="F:chromatin binding"/>
    <property type="evidence" value="ECO:0007669"/>
    <property type="project" value="InterPro"/>
</dbReference>
<keyword evidence="2" id="KW-0805">Transcription regulation</keyword>
<evidence type="ECO:0000256" key="2">
    <source>
        <dbReference type="ARBA" id="ARBA00023015"/>
    </source>
</evidence>
<sequence length="968" mass="104720">MDGGFEDGAVCKPDESPSETADHRHCGSSGGLSANGRRRNGEAGTGSSGHRGRTFNGSHAVNGSTEAAPEGRKGVASNGTARSHRSTDSCGGARELRTPTTGDSMTLRLTEEEELAAFGGKGRGSGEFIGVQRLPPMYRTIFYRSHHGHISGRNASPTQGMDIGEVDCPTADIMRSGDPKADDMAMGGEDDGRRPPSGRRSSKRRRTATAKGVSSTEKSTQKNEDSAPSKRARAGSPSSIKNGSPLAQSPGERDGGDRDSLLNSPQSSPRSSTRASSKRAKFNRRTRQASANGGSKPGSDGPKSDALPSSSSDDDDGEKAPSGPTYSWISGGTFNRTSSTTEHSGVEIDFRGCSDEWTPDPASFTVRPGDVVLLNGGEGSPWRSTSEDINVHNKATRETLQIYSDRASREASIGALDPYIGYVERLWDESPNGTRETPASSSGMMLRTRWFLKREELRGVDGDFSINGIPTMNAKAQTLDSLGSRDLVLTDRCDDNPISSIVGLARVVSRRPLQHGNRGRPAPNGAMVCRYELQFASNFGRNGSVKLFPCSDGGDNIFKVAGVEDVASATGTEVSSHEGAMLSRRNRHPGLHSLPMSPRRSTISEGPSTAGKIMVGPEHQAVVPAVVEGSAKSNTRSKAGTLSQRMPLRVWDPSNDSDDVETFILDASSLLSKHLESVDMDIFSEDNTDESPDLDAETRMPREVNVDALLTVLHECRGNTAKAITKITKQPGRYVTIWTRHDRAQFDASYRNYRDSIRMIANTLDNKTCREAVDYQYRFKVIENFRRFKARKRTKAEEIMTTVDDRVMAEKEKQDARTSLRAAVMQGQPHQVDEGEQVDETELSNSEEETKPSAASNGENGSGAAPSRSVGAVNNRVRTWFRTAGGKDESVGLGQRRRDRACDVLTQIKLQIGDGAYKSLAECLKTWYRQQASGESSLLEIKSTAKDVLGGHPGLLAEFMTFLPVEAR</sequence>
<feature type="region of interest" description="Disordered" evidence="5">
    <location>
        <begin position="824"/>
        <end position="870"/>
    </location>
</feature>
<dbReference type="SMART" id="SM01189">
    <property type="entry name" value="ELM2"/>
    <property type="match status" value="1"/>
</dbReference>
<feature type="compositionally biased region" description="Basic and acidic residues" evidence="5">
    <location>
        <begin position="12"/>
        <end position="25"/>
    </location>
</feature>
<feature type="region of interest" description="Disordered" evidence="5">
    <location>
        <begin position="150"/>
        <end position="341"/>
    </location>
</feature>
<dbReference type="GO" id="GO:0006357">
    <property type="term" value="P:regulation of transcription by RNA polymerase II"/>
    <property type="evidence" value="ECO:0007669"/>
    <property type="project" value="TreeGrafter"/>
</dbReference>
<dbReference type="PROSITE" id="PS51038">
    <property type="entry name" value="BAH"/>
    <property type="match status" value="1"/>
</dbReference>
<feature type="domain" description="ELM2" evidence="7">
    <location>
        <begin position="611"/>
        <end position="707"/>
    </location>
</feature>
<evidence type="ECO:0000313" key="8">
    <source>
        <dbReference type="EMBL" id="EJK50375.1"/>
    </source>
</evidence>
<dbReference type="GO" id="GO:0003714">
    <property type="term" value="F:transcription corepressor activity"/>
    <property type="evidence" value="ECO:0007669"/>
    <property type="project" value="TreeGrafter"/>
</dbReference>
<feature type="compositionally biased region" description="Low complexity" evidence="5">
    <location>
        <begin position="852"/>
        <end position="867"/>
    </location>
</feature>
<dbReference type="GO" id="GO:0005667">
    <property type="term" value="C:transcription regulator complex"/>
    <property type="evidence" value="ECO:0007669"/>
    <property type="project" value="TreeGrafter"/>
</dbReference>
<dbReference type="InterPro" id="IPR000949">
    <property type="entry name" value="ELM2_dom"/>
</dbReference>
<feature type="region of interest" description="Disordered" evidence="5">
    <location>
        <begin position="1"/>
        <end position="106"/>
    </location>
</feature>
<accession>K0RAX5</accession>
<feature type="compositionally biased region" description="Polar residues" evidence="5">
    <location>
        <begin position="55"/>
        <end position="65"/>
    </location>
</feature>
<dbReference type="PANTHER" id="PTHR16089">
    <property type="entry name" value="REST COREPRESSOR COREST PROTEIN-RELATED"/>
    <property type="match status" value="1"/>
</dbReference>
<proteinExistence type="predicted"/>
<name>K0RAX5_THAOC</name>
<dbReference type="InterPro" id="IPR043151">
    <property type="entry name" value="BAH_sf"/>
</dbReference>
<comment type="subcellular location">
    <subcellularLocation>
        <location evidence="1">Nucleus</location>
    </subcellularLocation>
</comment>
<dbReference type="PANTHER" id="PTHR16089:SF28">
    <property type="entry name" value="REST COREPRESSOR"/>
    <property type="match status" value="1"/>
</dbReference>
<feature type="domain" description="BAH" evidence="6">
    <location>
        <begin position="399"/>
        <end position="544"/>
    </location>
</feature>
<feature type="compositionally biased region" description="Basic residues" evidence="5">
    <location>
        <begin position="196"/>
        <end position="208"/>
    </location>
</feature>
<dbReference type="EMBL" id="AGNL01043893">
    <property type="protein sequence ID" value="EJK50375.1"/>
    <property type="molecule type" value="Genomic_DNA"/>
</dbReference>
<evidence type="ECO:0000256" key="1">
    <source>
        <dbReference type="ARBA" id="ARBA00004123"/>
    </source>
</evidence>
<dbReference type="OrthoDB" id="45238at2759"/>
<evidence type="ECO:0000259" key="6">
    <source>
        <dbReference type="PROSITE" id="PS51038"/>
    </source>
</evidence>
<keyword evidence="9" id="KW-1185">Reference proteome</keyword>
<feature type="compositionally biased region" description="Acidic residues" evidence="5">
    <location>
        <begin position="834"/>
        <end position="847"/>
    </location>
</feature>
<feature type="compositionally biased region" description="Basic and acidic residues" evidence="5">
    <location>
        <begin position="251"/>
        <end position="260"/>
    </location>
</feature>
<dbReference type="Proteomes" id="UP000266841">
    <property type="component" value="Unassembled WGS sequence"/>
</dbReference>
<feature type="compositionally biased region" description="Basic residues" evidence="5">
    <location>
        <begin position="276"/>
        <end position="287"/>
    </location>
</feature>
<evidence type="ECO:0000313" key="9">
    <source>
        <dbReference type="Proteomes" id="UP000266841"/>
    </source>
</evidence>
<feature type="compositionally biased region" description="Polar residues" evidence="5">
    <location>
        <begin position="236"/>
        <end position="247"/>
    </location>
</feature>
<feature type="compositionally biased region" description="Polar residues" evidence="5">
    <location>
        <begin position="324"/>
        <end position="341"/>
    </location>
</feature>
<evidence type="ECO:0000256" key="4">
    <source>
        <dbReference type="ARBA" id="ARBA00023242"/>
    </source>
</evidence>
<keyword evidence="3" id="KW-0804">Transcription</keyword>
<dbReference type="SUPFAM" id="SSF47762">
    <property type="entry name" value="PAH2 domain"/>
    <property type="match status" value="1"/>
</dbReference>
<keyword evidence="4" id="KW-0539">Nucleus</keyword>
<comment type="caution">
    <text evidence="8">The sequence shown here is derived from an EMBL/GenBank/DDBJ whole genome shotgun (WGS) entry which is preliminary data.</text>
</comment>
<protein>
    <recommendedName>
        <fullName evidence="10">BAH domain-containing protein</fullName>
    </recommendedName>
</protein>
<dbReference type="GO" id="GO:0000118">
    <property type="term" value="C:histone deacetylase complex"/>
    <property type="evidence" value="ECO:0007669"/>
    <property type="project" value="TreeGrafter"/>
</dbReference>
<dbReference type="eggNOG" id="ENOG502SVN0">
    <property type="taxonomic scope" value="Eukaryota"/>
</dbReference>
<dbReference type="AlphaFoldDB" id="K0RAX5"/>
<dbReference type="PROSITE" id="PS51156">
    <property type="entry name" value="ELM2"/>
    <property type="match status" value="1"/>
</dbReference>
<evidence type="ECO:0008006" key="10">
    <source>
        <dbReference type="Google" id="ProtNLM"/>
    </source>
</evidence>